<protein>
    <submittedName>
        <fullName evidence="2">Uncharacterized protein</fullName>
    </submittedName>
</protein>
<organism evidence="2 3">
    <name type="scientific">Arachnia propionica</name>
    <dbReference type="NCBI Taxonomy" id="1750"/>
    <lineage>
        <taxon>Bacteria</taxon>
        <taxon>Bacillati</taxon>
        <taxon>Actinomycetota</taxon>
        <taxon>Actinomycetes</taxon>
        <taxon>Propionibacteriales</taxon>
        <taxon>Propionibacteriaceae</taxon>
        <taxon>Arachnia</taxon>
    </lineage>
</organism>
<feature type="signal peptide" evidence="1">
    <location>
        <begin position="1"/>
        <end position="22"/>
    </location>
</feature>
<dbReference type="OrthoDB" id="5110393at2"/>
<name>A0A3P1WS30_9ACTN</name>
<dbReference type="Proteomes" id="UP000280935">
    <property type="component" value="Unassembled WGS sequence"/>
</dbReference>
<keyword evidence="1" id="KW-0732">Signal</keyword>
<proteinExistence type="predicted"/>
<dbReference type="AlphaFoldDB" id="A0A3P1WS30"/>
<comment type="caution">
    <text evidence="2">The sequence shown here is derived from an EMBL/GenBank/DDBJ whole genome shotgun (WGS) entry which is preliminary data.</text>
</comment>
<evidence type="ECO:0000256" key="1">
    <source>
        <dbReference type="SAM" id="SignalP"/>
    </source>
</evidence>
<dbReference type="RefSeq" id="WP_125229118.1">
    <property type="nucleotide sequence ID" value="NZ_RQYT01000052.1"/>
</dbReference>
<dbReference type="EMBL" id="RQYT01000052">
    <property type="protein sequence ID" value="RRD48140.1"/>
    <property type="molecule type" value="Genomic_DNA"/>
</dbReference>
<sequence>MRKLFVTTLSLLLFFFTLPAKAENISEDDLGQVRTALKRAGVSQEVEDRLIAKLQAGEIWDSMTPGTEPRTVERSSGVIREIYDDGSLVVTTMDDGELVDGGIATSLAAVSGCRGRSVISSVKYSQCKVEQDSIFLVMGFYFDYSVPVKGTPVVTRAYGWYNRVLFGSSSNNHLERLSGNRAKYSAEISSAIGFSWGGATVGATQTSEVYIMVIVDSHRPNIVVG</sequence>
<evidence type="ECO:0000313" key="2">
    <source>
        <dbReference type="EMBL" id="RRD48140.1"/>
    </source>
</evidence>
<gene>
    <name evidence="2" type="ORF">EII35_14185</name>
</gene>
<feature type="chain" id="PRO_5018140009" evidence="1">
    <location>
        <begin position="23"/>
        <end position="225"/>
    </location>
</feature>
<reference evidence="2 3" key="1">
    <citation type="submission" date="2018-11" db="EMBL/GenBank/DDBJ databases">
        <title>Genomes From Bacteria Associated with the Canine Oral Cavity: a Test Case for Automated Genome-Based Taxonomic Assignment.</title>
        <authorList>
            <person name="Coil D.A."/>
            <person name="Jospin G."/>
            <person name="Darling A.E."/>
            <person name="Wallis C."/>
            <person name="Davis I.J."/>
            <person name="Harris S."/>
            <person name="Eisen J.A."/>
            <person name="Holcombe L.J."/>
            <person name="O'Flynn C."/>
        </authorList>
    </citation>
    <scope>NUCLEOTIDE SEQUENCE [LARGE SCALE GENOMIC DNA]</scope>
    <source>
        <strain evidence="2 3">OH2822_COT-296</strain>
    </source>
</reference>
<accession>A0A3P1WS30</accession>
<evidence type="ECO:0000313" key="3">
    <source>
        <dbReference type="Proteomes" id="UP000280935"/>
    </source>
</evidence>